<organism evidence="14 15">
    <name type="scientific">Armadillidium nasatum</name>
    <dbReference type="NCBI Taxonomy" id="96803"/>
    <lineage>
        <taxon>Eukaryota</taxon>
        <taxon>Metazoa</taxon>
        <taxon>Ecdysozoa</taxon>
        <taxon>Arthropoda</taxon>
        <taxon>Crustacea</taxon>
        <taxon>Multicrustacea</taxon>
        <taxon>Malacostraca</taxon>
        <taxon>Eumalacostraca</taxon>
        <taxon>Peracarida</taxon>
        <taxon>Isopoda</taxon>
        <taxon>Oniscidea</taxon>
        <taxon>Crinocheta</taxon>
        <taxon>Armadillidiidae</taxon>
        <taxon>Armadillidium</taxon>
    </lineage>
</organism>
<keyword evidence="10" id="KW-0325">Glycoprotein</keyword>
<proteinExistence type="inferred from homology"/>
<evidence type="ECO:0000256" key="4">
    <source>
        <dbReference type="ARBA" id="ARBA00022692"/>
    </source>
</evidence>
<keyword evidence="4 12" id="KW-0812">Transmembrane</keyword>
<evidence type="ECO:0000256" key="11">
    <source>
        <dbReference type="ARBA" id="ARBA00023224"/>
    </source>
</evidence>
<keyword evidence="6" id="KW-0297">G-protein coupled receptor</keyword>
<evidence type="ECO:0000256" key="12">
    <source>
        <dbReference type="SAM" id="Phobius"/>
    </source>
</evidence>
<gene>
    <name evidence="14" type="primary">CCHa1-R_0</name>
    <name evidence="14" type="ORF">Anas_02782</name>
</gene>
<dbReference type="InterPro" id="IPR001556">
    <property type="entry name" value="Bombsn_rcpt-like"/>
</dbReference>
<dbReference type="OrthoDB" id="10049706at2759"/>
<evidence type="ECO:0000313" key="15">
    <source>
        <dbReference type="Proteomes" id="UP000326759"/>
    </source>
</evidence>
<dbReference type="PRINTS" id="PR00358">
    <property type="entry name" value="BOMBESINR"/>
</dbReference>
<accession>A0A5N5T314</accession>
<dbReference type="Proteomes" id="UP000326759">
    <property type="component" value="Unassembled WGS sequence"/>
</dbReference>
<feature type="domain" description="G-protein coupled receptors family 1 profile" evidence="13">
    <location>
        <begin position="10"/>
        <end position="274"/>
    </location>
</feature>
<feature type="transmembrane region" description="Helical" evidence="12">
    <location>
        <begin position="260"/>
        <end position="281"/>
    </location>
</feature>
<keyword evidence="7 12" id="KW-0472">Membrane</keyword>
<evidence type="ECO:0000256" key="2">
    <source>
        <dbReference type="ARBA" id="ARBA00010663"/>
    </source>
</evidence>
<dbReference type="PANTHER" id="PTHR45695">
    <property type="entry name" value="LEUCOKININ RECEPTOR-RELATED"/>
    <property type="match status" value="1"/>
</dbReference>
<evidence type="ECO:0000256" key="6">
    <source>
        <dbReference type="ARBA" id="ARBA00023040"/>
    </source>
</evidence>
<dbReference type="PRINTS" id="PR00237">
    <property type="entry name" value="GPCRRHODOPSN"/>
</dbReference>
<keyword evidence="11" id="KW-0807">Transducer</keyword>
<keyword evidence="8" id="KW-1015">Disulfide bond</keyword>
<evidence type="ECO:0000256" key="1">
    <source>
        <dbReference type="ARBA" id="ARBA00004651"/>
    </source>
</evidence>
<dbReference type="PANTHER" id="PTHR45695:SF26">
    <property type="entry name" value="NEUROPEPTIDE CCHAMIDE-1 RECEPTOR"/>
    <property type="match status" value="1"/>
</dbReference>
<dbReference type="GO" id="GO:0005886">
    <property type="term" value="C:plasma membrane"/>
    <property type="evidence" value="ECO:0007669"/>
    <property type="project" value="UniProtKB-SubCell"/>
</dbReference>
<feature type="transmembrane region" description="Helical" evidence="12">
    <location>
        <begin position="216"/>
        <end position="240"/>
    </location>
</feature>
<feature type="transmembrane region" description="Helical" evidence="12">
    <location>
        <begin position="110"/>
        <end position="134"/>
    </location>
</feature>
<comment type="similarity">
    <text evidence="2">Belongs to the G-protein coupled receptor 1 family.</text>
</comment>
<dbReference type="GO" id="GO:0008188">
    <property type="term" value="F:neuropeptide receptor activity"/>
    <property type="evidence" value="ECO:0007669"/>
    <property type="project" value="TreeGrafter"/>
</dbReference>
<evidence type="ECO:0000313" key="14">
    <source>
        <dbReference type="EMBL" id="KAB7500537.1"/>
    </source>
</evidence>
<feature type="transmembrane region" description="Helical" evidence="12">
    <location>
        <begin position="71"/>
        <end position="89"/>
    </location>
</feature>
<keyword evidence="3" id="KW-1003">Cell membrane</keyword>
<keyword evidence="9 14" id="KW-0675">Receptor</keyword>
<evidence type="ECO:0000259" key="13">
    <source>
        <dbReference type="PROSITE" id="PS50262"/>
    </source>
</evidence>
<evidence type="ECO:0000256" key="5">
    <source>
        <dbReference type="ARBA" id="ARBA00022989"/>
    </source>
</evidence>
<comment type="caution">
    <text evidence="14">The sequence shown here is derived from an EMBL/GenBank/DDBJ whole genome shotgun (WGS) entry which is preliminary data.</text>
</comment>
<dbReference type="Pfam" id="PF00001">
    <property type="entry name" value="7tm_1"/>
    <property type="match status" value="1"/>
</dbReference>
<sequence>MLDNVEISDGNGTLVIIFFKNRNLRSAPNTYILSLAIGDLCVLCLSLPFVSTIYVIDSWPFGLFMCRFSEFFRNVSVGVTVFTLTALSGDRYLAIVSPFKRVHNNGQTTIIVTISIWILAIILSLPDALFSILLDVLVGPDKIVYICYPFPDWLPPWYRKANILGKALVFYLIPLLIIATFYLMMARSLLAASKNVLGELQGVQKQLKTRKNVAKIVLCFVCIFALCFLPNYIFLVWFYFDPNSQDNYNNFWHILRQTGFALSFFNSCVNPITLFLISGTFRKHLNSYFSTYILCCKCCKKKKRMDRVSNHRSNIQTSLGRPTAESMLMTQLNADKYGHTSLNI</sequence>
<dbReference type="SUPFAM" id="SSF81321">
    <property type="entry name" value="Family A G protein-coupled receptor-like"/>
    <property type="match status" value="1"/>
</dbReference>
<evidence type="ECO:0000256" key="3">
    <source>
        <dbReference type="ARBA" id="ARBA00022475"/>
    </source>
</evidence>
<dbReference type="AlphaFoldDB" id="A0A5N5T314"/>
<dbReference type="Gene3D" id="1.20.1070.10">
    <property type="entry name" value="Rhodopsin 7-helix transmembrane proteins"/>
    <property type="match status" value="1"/>
</dbReference>
<dbReference type="PROSITE" id="PS50262">
    <property type="entry name" value="G_PROTEIN_RECEP_F1_2"/>
    <property type="match status" value="1"/>
</dbReference>
<keyword evidence="5 12" id="KW-1133">Transmembrane helix</keyword>
<dbReference type="InterPro" id="IPR000276">
    <property type="entry name" value="GPCR_Rhodpsn"/>
</dbReference>
<feature type="transmembrane region" description="Helical" evidence="12">
    <location>
        <begin position="30"/>
        <end position="56"/>
    </location>
</feature>
<comment type="subcellular location">
    <subcellularLocation>
        <location evidence="1">Cell membrane</location>
        <topology evidence="1">Multi-pass membrane protein</topology>
    </subcellularLocation>
</comment>
<evidence type="ECO:0000256" key="8">
    <source>
        <dbReference type="ARBA" id="ARBA00023157"/>
    </source>
</evidence>
<name>A0A5N5T314_9CRUS</name>
<reference evidence="14 15" key="1">
    <citation type="journal article" date="2019" name="PLoS Biol.">
        <title>Sex chromosomes control vertical transmission of feminizing Wolbachia symbionts in an isopod.</title>
        <authorList>
            <person name="Becking T."/>
            <person name="Chebbi M.A."/>
            <person name="Giraud I."/>
            <person name="Moumen B."/>
            <person name="Laverre T."/>
            <person name="Caubet Y."/>
            <person name="Peccoud J."/>
            <person name="Gilbert C."/>
            <person name="Cordaux R."/>
        </authorList>
    </citation>
    <scope>NUCLEOTIDE SEQUENCE [LARGE SCALE GENOMIC DNA]</scope>
    <source>
        <strain evidence="14">ANa2</strain>
        <tissue evidence="14">Whole body excluding digestive tract and cuticle</tissue>
    </source>
</reference>
<dbReference type="EMBL" id="SEYY01013680">
    <property type="protein sequence ID" value="KAB7500537.1"/>
    <property type="molecule type" value="Genomic_DNA"/>
</dbReference>
<evidence type="ECO:0000256" key="7">
    <source>
        <dbReference type="ARBA" id="ARBA00023136"/>
    </source>
</evidence>
<evidence type="ECO:0000256" key="9">
    <source>
        <dbReference type="ARBA" id="ARBA00023170"/>
    </source>
</evidence>
<evidence type="ECO:0000256" key="10">
    <source>
        <dbReference type="ARBA" id="ARBA00023180"/>
    </source>
</evidence>
<dbReference type="InterPro" id="IPR017452">
    <property type="entry name" value="GPCR_Rhodpsn_7TM"/>
</dbReference>
<protein>
    <submittedName>
        <fullName evidence="14">Neuropeptide CCHamide-1 receptor</fullName>
    </submittedName>
</protein>
<feature type="transmembrane region" description="Helical" evidence="12">
    <location>
        <begin position="163"/>
        <end position="184"/>
    </location>
</feature>
<keyword evidence="15" id="KW-1185">Reference proteome</keyword>